<dbReference type="STRING" id="1817883.A3G31_03145"/>
<evidence type="ECO:0000256" key="5">
    <source>
        <dbReference type="RuleBase" id="RU004508"/>
    </source>
</evidence>
<evidence type="ECO:0000256" key="3">
    <source>
        <dbReference type="PIRSR" id="PIRSR000390-1"/>
    </source>
</evidence>
<dbReference type="FunFam" id="3.40.640.10:FF:000089">
    <property type="entry name" value="Aminotransferase, DegT/DnrJ/EryC1/StrS family"/>
    <property type="match status" value="1"/>
</dbReference>
<dbReference type="InterPro" id="IPR015422">
    <property type="entry name" value="PyrdxlP-dep_Trfase_small"/>
</dbReference>
<proteinExistence type="inferred from homology"/>
<dbReference type="CDD" id="cd00616">
    <property type="entry name" value="AHBA_syn"/>
    <property type="match status" value="1"/>
</dbReference>
<comment type="similarity">
    <text evidence="2 5">Belongs to the DegT/DnrJ/EryC1 family.</text>
</comment>
<dbReference type="GO" id="GO:0000271">
    <property type="term" value="P:polysaccharide biosynthetic process"/>
    <property type="evidence" value="ECO:0007669"/>
    <property type="project" value="TreeGrafter"/>
</dbReference>
<name>A0A1F7SIU4_9BACT</name>
<dbReference type="InterPro" id="IPR000653">
    <property type="entry name" value="DegT/StrS_aminotransferase"/>
</dbReference>
<keyword evidence="1 4" id="KW-0663">Pyridoxal phosphate</keyword>
<dbReference type="PIRSF" id="PIRSF000390">
    <property type="entry name" value="PLP_StrS"/>
    <property type="match status" value="1"/>
</dbReference>
<dbReference type="AlphaFoldDB" id="A0A1F7SIU4"/>
<dbReference type="InterPro" id="IPR015424">
    <property type="entry name" value="PyrdxlP-dep_Trfase"/>
</dbReference>
<sequence>MSNKEKSINGVPFLDLATQYRAIKKEIWERFDEVLELQNLILGPQVEELEKAVADYCGAKFSIGVGSGSDAILLSLMGFDIGNGDEVITTPFTFFSTASAISRVGARPVFVDIDIDTFNIDPNKIEEKITKRTKAIIPVHLFGQCADMEAIVAIAKRYNLKIIEDAAQAIGAEYQTKDSNRVKACSIGDTGCLSFYPSKNLGCFGEGGMITTNDEKLSKKLKALRAHGSKERYYHYMIGVNSRLDTMQAVVLLVKIKYLDEWTKLRNKKAQVYNEGLKGIVKTPYCRNGNFHVYNQYVIMSSKIKLIEEVFREGRIGYGRYYPLPLHMQKCFEYLGYKKGDFPDSELASEKALALPIYPELGNDQQEIAIRAIKKAV</sequence>
<evidence type="ECO:0000256" key="1">
    <source>
        <dbReference type="ARBA" id="ARBA00022898"/>
    </source>
</evidence>
<dbReference type="Gene3D" id="3.40.640.10">
    <property type="entry name" value="Type I PLP-dependent aspartate aminotransferase-like (Major domain)"/>
    <property type="match status" value="1"/>
</dbReference>
<protein>
    <submittedName>
        <fullName evidence="6">Transcriptional regulator</fullName>
    </submittedName>
</protein>
<dbReference type="EMBL" id="MGDI01000022">
    <property type="protein sequence ID" value="OGL53716.1"/>
    <property type="molecule type" value="Genomic_DNA"/>
</dbReference>
<gene>
    <name evidence="6" type="ORF">A3G31_03145</name>
</gene>
<dbReference type="GO" id="GO:0030170">
    <property type="term" value="F:pyridoxal phosphate binding"/>
    <property type="evidence" value="ECO:0007669"/>
    <property type="project" value="UniProtKB-ARBA"/>
</dbReference>
<accession>A0A1F7SIU4</accession>
<evidence type="ECO:0000256" key="4">
    <source>
        <dbReference type="PIRSR" id="PIRSR000390-2"/>
    </source>
</evidence>
<reference evidence="6 7" key="1">
    <citation type="journal article" date="2016" name="Nat. Commun.">
        <title>Thousands of microbial genomes shed light on interconnected biogeochemical processes in an aquifer system.</title>
        <authorList>
            <person name="Anantharaman K."/>
            <person name="Brown C.T."/>
            <person name="Hug L.A."/>
            <person name="Sharon I."/>
            <person name="Castelle C.J."/>
            <person name="Probst A.J."/>
            <person name="Thomas B.C."/>
            <person name="Singh A."/>
            <person name="Wilkins M.J."/>
            <person name="Karaoz U."/>
            <person name="Brodie E.L."/>
            <person name="Williams K.H."/>
            <person name="Hubbard S.S."/>
            <person name="Banfield J.F."/>
        </authorList>
    </citation>
    <scope>NUCLEOTIDE SEQUENCE [LARGE SCALE GENOMIC DNA]</scope>
</reference>
<dbReference type="SUPFAM" id="SSF53383">
    <property type="entry name" value="PLP-dependent transferases"/>
    <property type="match status" value="1"/>
</dbReference>
<dbReference type="Pfam" id="PF01041">
    <property type="entry name" value="DegT_DnrJ_EryC1"/>
    <property type="match status" value="1"/>
</dbReference>
<evidence type="ECO:0000256" key="2">
    <source>
        <dbReference type="ARBA" id="ARBA00037999"/>
    </source>
</evidence>
<dbReference type="Proteomes" id="UP000178082">
    <property type="component" value="Unassembled WGS sequence"/>
</dbReference>
<feature type="active site" description="Proton acceptor" evidence="3">
    <location>
        <position position="199"/>
    </location>
</feature>
<evidence type="ECO:0000313" key="7">
    <source>
        <dbReference type="Proteomes" id="UP000178082"/>
    </source>
</evidence>
<comment type="caution">
    <text evidence="6">The sequence shown here is derived from an EMBL/GenBank/DDBJ whole genome shotgun (WGS) entry which is preliminary data.</text>
</comment>
<dbReference type="PANTHER" id="PTHR30244">
    <property type="entry name" value="TRANSAMINASE"/>
    <property type="match status" value="1"/>
</dbReference>
<feature type="modified residue" description="N6-(pyridoxal phosphate)lysine" evidence="4">
    <location>
        <position position="199"/>
    </location>
</feature>
<dbReference type="GO" id="GO:0008483">
    <property type="term" value="F:transaminase activity"/>
    <property type="evidence" value="ECO:0007669"/>
    <property type="project" value="TreeGrafter"/>
</dbReference>
<dbReference type="PANTHER" id="PTHR30244:SF36">
    <property type="entry name" value="3-OXO-GLUCOSE-6-PHOSPHATE:GLUTAMATE AMINOTRANSFERASE"/>
    <property type="match status" value="1"/>
</dbReference>
<organism evidence="6 7">
    <name type="scientific">Candidatus Schekmanbacteria bacterium RIFCSPLOWO2_12_FULL_38_15</name>
    <dbReference type="NCBI Taxonomy" id="1817883"/>
    <lineage>
        <taxon>Bacteria</taxon>
        <taxon>Candidatus Schekmaniibacteriota</taxon>
    </lineage>
</organism>
<dbReference type="InterPro" id="IPR015421">
    <property type="entry name" value="PyrdxlP-dep_Trfase_major"/>
</dbReference>
<evidence type="ECO:0000313" key="6">
    <source>
        <dbReference type="EMBL" id="OGL53716.1"/>
    </source>
</evidence>
<dbReference type="Gene3D" id="3.90.1150.10">
    <property type="entry name" value="Aspartate Aminotransferase, domain 1"/>
    <property type="match status" value="1"/>
</dbReference>